<organism evidence="1 2">
    <name type="scientific">Kipferlia bialata</name>
    <dbReference type="NCBI Taxonomy" id="797122"/>
    <lineage>
        <taxon>Eukaryota</taxon>
        <taxon>Metamonada</taxon>
        <taxon>Carpediemonas-like organisms</taxon>
        <taxon>Kipferlia</taxon>
    </lineage>
</organism>
<dbReference type="EMBL" id="BDIP01002429">
    <property type="protein sequence ID" value="GCA63144.1"/>
    <property type="molecule type" value="Genomic_DNA"/>
</dbReference>
<evidence type="ECO:0008006" key="3">
    <source>
        <dbReference type="Google" id="ProtNLM"/>
    </source>
</evidence>
<gene>
    <name evidence="1" type="ORF">KIPB_008109</name>
</gene>
<reference evidence="1 2" key="1">
    <citation type="journal article" date="2018" name="PLoS ONE">
        <title>The draft genome of Kipferlia bialata reveals reductive genome evolution in fornicate parasites.</title>
        <authorList>
            <person name="Tanifuji G."/>
            <person name="Takabayashi S."/>
            <person name="Kume K."/>
            <person name="Takagi M."/>
            <person name="Nakayama T."/>
            <person name="Kamikawa R."/>
            <person name="Inagaki Y."/>
            <person name="Hashimoto T."/>
        </authorList>
    </citation>
    <scope>NUCLEOTIDE SEQUENCE [LARGE SCALE GENOMIC DNA]</scope>
    <source>
        <strain evidence="1">NY0173</strain>
    </source>
</reference>
<dbReference type="OrthoDB" id="4447at2759"/>
<proteinExistence type="predicted"/>
<dbReference type="Pfam" id="PF01344">
    <property type="entry name" value="Kelch_1"/>
    <property type="match status" value="1"/>
</dbReference>
<dbReference type="SUPFAM" id="SSF117281">
    <property type="entry name" value="Kelch motif"/>
    <property type="match status" value="1"/>
</dbReference>
<dbReference type="AlphaFoldDB" id="A0A391NMX1"/>
<dbReference type="InterPro" id="IPR015915">
    <property type="entry name" value="Kelch-typ_b-propeller"/>
</dbReference>
<dbReference type="Proteomes" id="UP000265618">
    <property type="component" value="Unassembled WGS sequence"/>
</dbReference>
<dbReference type="InterPro" id="IPR006652">
    <property type="entry name" value="Kelch_1"/>
</dbReference>
<accession>A0A391NMX1</accession>
<evidence type="ECO:0000313" key="1">
    <source>
        <dbReference type="EMBL" id="GCA63144.1"/>
    </source>
</evidence>
<comment type="caution">
    <text evidence="1">The sequence shown here is derived from an EMBL/GenBank/DDBJ whole genome shotgun (WGS) entry which is preliminary data.</text>
</comment>
<sequence length="245" mass="26250">MVFPSLAKVGDWVMVNSGLDTDSGVHYGPVSLGLLHSFSIVSREWTRLETVGKCPPPRLTPCIFDGGEVGLVIAGGLGGGIVHRVLSDTWAYDTHTQRWTQLEDSPGDGLHHLSPYHVRGSHIFPGTNGCSLQIKNGRAEWTEAPWTSCSLTHSAPGRLDACFAAGGYGFLLTSKPPLSAAVWMHAPVSSHIVPREGVPVDCRSHEYLDVALLNATTAVVVGPRDTVVLDMDPEVVHPESGSANW</sequence>
<keyword evidence="2" id="KW-1185">Reference proteome</keyword>
<name>A0A391NMX1_9EUKA</name>
<dbReference type="Gene3D" id="2.120.10.80">
    <property type="entry name" value="Kelch-type beta propeller"/>
    <property type="match status" value="1"/>
</dbReference>
<evidence type="ECO:0000313" key="2">
    <source>
        <dbReference type="Proteomes" id="UP000265618"/>
    </source>
</evidence>
<protein>
    <recommendedName>
        <fullName evidence="3">Kelch-type beta propeller</fullName>
    </recommendedName>
</protein>